<evidence type="ECO:0000313" key="6">
    <source>
        <dbReference type="EMBL" id="EHO63324.1"/>
    </source>
</evidence>
<dbReference type="InterPro" id="IPR036866">
    <property type="entry name" value="RibonucZ/Hydroxyglut_hydro"/>
</dbReference>
<gene>
    <name evidence="6" type="ORF">HMPREF9453_00749</name>
</gene>
<dbReference type="Gene3D" id="3.60.15.10">
    <property type="entry name" value="Ribonuclease Z/Hydroxyacylglutathione hydrolase-like"/>
    <property type="match status" value="1"/>
</dbReference>
<dbReference type="PANTHER" id="PTHR46233:SF3">
    <property type="entry name" value="HYDROXYACYLGLUTATHIONE HYDROLASE GLOC"/>
    <property type="match status" value="1"/>
</dbReference>
<dbReference type="eggNOG" id="COG0491">
    <property type="taxonomic scope" value="Bacteria"/>
</dbReference>
<keyword evidence="4" id="KW-0862">Zinc</keyword>
<sequence length="213" mass="23826">MKIMYMVLGPFMTNTYILYNEETMEGLVVDPSFSPEHYIKAISEKKIHLRSIFLTHGHVDHMAGMNELRKAFPAAKMYMDKRDQPFLRDPEKNLSYMFPVPTLVDDADVWVKNGDEIETCGYTFQVIDTAGHTPGGISFYMKREGLVFTGDSLFQGSIGRTDFPGGSLKELTGTIKKNLFSLPDSTVVLSGHGEQTTIGQEKKTNPFLTGGIL</sequence>
<proteinExistence type="predicted"/>
<dbReference type="AlphaFoldDB" id="H1CZF6"/>
<dbReference type="SUPFAM" id="SSF56281">
    <property type="entry name" value="Metallo-hydrolase/oxidoreductase"/>
    <property type="match status" value="1"/>
</dbReference>
<dbReference type="STRING" id="742743.HMPREF9453_00749"/>
<accession>H1CZF6</accession>
<dbReference type="PATRIC" id="fig|742743.3.peg.759"/>
<name>H1CZF6_9FIRM</name>
<keyword evidence="3" id="KW-0378">Hydrolase</keyword>
<evidence type="ECO:0000313" key="7">
    <source>
        <dbReference type="Proteomes" id="UP000003277"/>
    </source>
</evidence>
<dbReference type="SMART" id="SM00849">
    <property type="entry name" value="Lactamase_B"/>
    <property type="match status" value="1"/>
</dbReference>
<evidence type="ECO:0000256" key="2">
    <source>
        <dbReference type="ARBA" id="ARBA00022723"/>
    </source>
</evidence>
<evidence type="ECO:0000256" key="3">
    <source>
        <dbReference type="ARBA" id="ARBA00022801"/>
    </source>
</evidence>
<dbReference type="EMBL" id="ADLT01000017">
    <property type="protein sequence ID" value="EHO63324.1"/>
    <property type="molecule type" value="Genomic_DNA"/>
</dbReference>
<evidence type="ECO:0000256" key="1">
    <source>
        <dbReference type="ARBA" id="ARBA00001947"/>
    </source>
</evidence>
<dbReference type="InterPro" id="IPR001279">
    <property type="entry name" value="Metallo-B-lactamas"/>
</dbReference>
<keyword evidence="2" id="KW-0479">Metal-binding</keyword>
<dbReference type="Pfam" id="PF00753">
    <property type="entry name" value="Lactamase_B"/>
    <property type="match status" value="1"/>
</dbReference>
<dbReference type="GO" id="GO:0016787">
    <property type="term" value="F:hydrolase activity"/>
    <property type="evidence" value="ECO:0007669"/>
    <property type="project" value="UniProtKB-KW"/>
</dbReference>
<dbReference type="InterPro" id="IPR051453">
    <property type="entry name" value="MBL_Glyoxalase_II"/>
</dbReference>
<keyword evidence="7" id="KW-1185">Reference proteome</keyword>
<protein>
    <recommendedName>
        <fullName evidence="5">Metallo-beta-lactamase domain-containing protein</fullName>
    </recommendedName>
</protein>
<dbReference type="OrthoDB" id="9802248at2"/>
<evidence type="ECO:0000256" key="4">
    <source>
        <dbReference type="ARBA" id="ARBA00022833"/>
    </source>
</evidence>
<evidence type="ECO:0000259" key="5">
    <source>
        <dbReference type="SMART" id="SM00849"/>
    </source>
</evidence>
<feature type="domain" description="Metallo-beta-lactamase" evidence="5">
    <location>
        <begin position="12"/>
        <end position="192"/>
    </location>
</feature>
<comment type="cofactor">
    <cofactor evidence="1">
        <name>Zn(2+)</name>
        <dbReference type="ChEBI" id="CHEBI:29105"/>
    </cofactor>
</comment>
<dbReference type="PANTHER" id="PTHR46233">
    <property type="entry name" value="HYDROXYACYLGLUTATHIONE HYDROLASE GLOC"/>
    <property type="match status" value="1"/>
</dbReference>
<dbReference type="HOGENOM" id="CLU_030571_5_2_9"/>
<dbReference type="Proteomes" id="UP000003277">
    <property type="component" value="Unassembled WGS sequence"/>
</dbReference>
<comment type="caution">
    <text evidence="6">The sequence shown here is derived from an EMBL/GenBank/DDBJ whole genome shotgun (WGS) entry which is preliminary data.</text>
</comment>
<dbReference type="CDD" id="cd06262">
    <property type="entry name" value="metallo-hydrolase-like_MBL-fold"/>
    <property type="match status" value="1"/>
</dbReference>
<dbReference type="GO" id="GO:0046872">
    <property type="term" value="F:metal ion binding"/>
    <property type="evidence" value="ECO:0007669"/>
    <property type="project" value="UniProtKB-KW"/>
</dbReference>
<organism evidence="6 7">
    <name type="scientific">Dialister succinatiphilus YIT 11850</name>
    <dbReference type="NCBI Taxonomy" id="742743"/>
    <lineage>
        <taxon>Bacteria</taxon>
        <taxon>Bacillati</taxon>
        <taxon>Bacillota</taxon>
        <taxon>Negativicutes</taxon>
        <taxon>Veillonellales</taxon>
        <taxon>Veillonellaceae</taxon>
        <taxon>Dialister</taxon>
    </lineage>
</organism>
<reference evidence="6 7" key="1">
    <citation type="submission" date="2011-11" db="EMBL/GenBank/DDBJ databases">
        <title>The Genome Sequence of Dialister succinatiphilus YIT 11850.</title>
        <authorList>
            <consortium name="The Broad Institute Genome Sequencing Platform"/>
            <person name="Earl A."/>
            <person name="Ward D."/>
            <person name="Feldgarden M."/>
            <person name="Gevers D."/>
            <person name="Morotomi M."/>
            <person name="Young S.K."/>
            <person name="Zeng Q."/>
            <person name="Gargeya S."/>
            <person name="Fitzgerald M."/>
            <person name="Haas B."/>
            <person name="Abouelleil A."/>
            <person name="Alvarado L."/>
            <person name="Arachchi H.M."/>
            <person name="Berlin A."/>
            <person name="Brown A."/>
            <person name="Chapman S.B."/>
            <person name="Dunbar C."/>
            <person name="Gearin G."/>
            <person name="Goldberg J."/>
            <person name="Griggs A."/>
            <person name="Gujja S."/>
            <person name="Heiman D."/>
            <person name="Howarth C."/>
            <person name="Lui A."/>
            <person name="MacDonald P.J.P."/>
            <person name="Montmayeur A."/>
            <person name="Murphy C."/>
            <person name="Neiman D."/>
            <person name="Pearson M."/>
            <person name="Priest M."/>
            <person name="Roberts A."/>
            <person name="Saif S."/>
            <person name="Shea T."/>
            <person name="Sisk P."/>
            <person name="Stolte C."/>
            <person name="Sykes S."/>
            <person name="Wortman J."/>
            <person name="Nusbaum C."/>
            <person name="Birren B."/>
        </authorList>
    </citation>
    <scope>NUCLEOTIDE SEQUENCE [LARGE SCALE GENOMIC DNA]</scope>
    <source>
        <strain evidence="6 7">YIT 11850</strain>
    </source>
</reference>